<evidence type="ECO:0000313" key="3">
    <source>
        <dbReference type="Proteomes" id="UP001175097"/>
    </source>
</evidence>
<sequence>MTEKLNLHQKLVEVRKSIGGFTKDAKSFNYSYVSGSQVLSKIQDKMNELGVLLVPKIITQDFQEHAYKDKNNKDKLDFIVHGSMAYTWVNADNPNDSMEIPFYYTGQQDDISKAFGSGLTYSERYFIIKFFNLPTDSDDPDAKDTTGRSQRQGNASPPKPQSGNGITQGQKNAIQAKTNSIAQRDAIGQGAVWENAQKALGIFKRSGELTKAEASKFIDYLSTQEG</sequence>
<evidence type="ECO:0000256" key="1">
    <source>
        <dbReference type="SAM" id="MobiDB-lite"/>
    </source>
</evidence>
<accession>A0ABT8JVF0</accession>
<evidence type="ECO:0000313" key="2">
    <source>
        <dbReference type="EMBL" id="MDN4609155.1"/>
    </source>
</evidence>
<organism evidence="2 3">
    <name type="scientific">Sporosarcina highlanderae</name>
    <dbReference type="NCBI Taxonomy" id="3035916"/>
    <lineage>
        <taxon>Bacteria</taxon>
        <taxon>Bacillati</taxon>
        <taxon>Bacillota</taxon>
        <taxon>Bacilli</taxon>
        <taxon>Bacillales</taxon>
        <taxon>Caryophanaceae</taxon>
        <taxon>Sporosarcina</taxon>
    </lineage>
</organism>
<reference evidence="2" key="1">
    <citation type="submission" date="2023-03" db="EMBL/GenBank/DDBJ databases">
        <title>MT1 and MT2 Draft Genomes of Novel Species.</title>
        <authorList>
            <person name="Venkateswaran K."/>
        </authorList>
    </citation>
    <scope>NUCLEOTIDE SEQUENCE</scope>
    <source>
        <strain evidence="2">F6_3S_P_2</strain>
    </source>
</reference>
<dbReference type="InterPro" id="IPR007499">
    <property type="entry name" value="ERF_bacteria_virus"/>
</dbReference>
<gene>
    <name evidence="2" type="ORF">P5G49_16960</name>
</gene>
<comment type="caution">
    <text evidence="2">The sequence shown here is derived from an EMBL/GenBank/DDBJ whole genome shotgun (WGS) entry which is preliminary data.</text>
</comment>
<dbReference type="RefSeq" id="WP_301245761.1">
    <property type="nucleotide sequence ID" value="NZ_JAROCC010000020.1"/>
</dbReference>
<keyword evidence="3" id="KW-1185">Reference proteome</keyword>
<feature type="compositionally biased region" description="Polar residues" evidence="1">
    <location>
        <begin position="147"/>
        <end position="179"/>
    </location>
</feature>
<feature type="region of interest" description="Disordered" evidence="1">
    <location>
        <begin position="137"/>
        <end position="179"/>
    </location>
</feature>
<dbReference type="EMBL" id="JAROCC010000020">
    <property type="protein sequence ID" value="MDN4609155.1"/>
    <property type="molecule type" value="Genomic_DNA"/>
</dbReference>
<name>A0ABT8JVF0_9BACL</name>
<dbReference type="Pfam" id="PF04404">
    <property type="entry name" value="ERF"/>
    <property type="match status" value="1"/>
</dbReference>
<proteinExistence type="predicted"/>
<protein>
    <submittedName>
        <fullName evidence="2">ERF family protein</fullName>
    </submittedName>
</protein>
<dbReference type="Proteomes" id="UP001175097">
    <property type="component" value="Unassembled WGS sequence"/>
</dbReference>